<accession>A0A0A8XRV2</accession>
<evidence type="ECO:0000256" key="1">
    <source>
        <dbReference type="SAM" id="MobiDB-lite"/>
    </source>
</evidence>
<dbReference type="AlphaFoldDB" id="A0A0A8XRV2"/>
<sequence>MRRRLGRSRRPALASVKGRSSFERQRQHICSNPTTHPAMTSWS</sequence>
<protein>
    <submittedName>
        <fullName evidence="2">Uncharacterized protein</fullName>
    </submittedName>
</protein>
<reference evidence="2" key="1">
    <citation type="submission" date="2014-09" db="EMBL/GenBank/DDBJ databases">
        <authorList>
            <person name="Magalhaes I.L.F."/>
            <person name="Oliveira U."/>
            <person name="Santos F.R."/>
            <person name="Vidigal T.H.D.A."/>
            <person name="Brescovit A.D."/>
            <person name="Santos A.J."/>
        </authorList>
    </citation>
    <scope>NUCLEOTIDE SEQUENCE</scope>
    <source>
        <tissue evidence="2">Shoot tissue taken approximately 20 cm above the soil surface</tissue>
    </source>
</reference>
<feature type="region of interest" description="Disordered" evidence="1">
    <location>
        <begin position="1"/>
        <end position="43"/>
    </location>
</feature>
<feature type="compositionally biased region" description="Basic residues" evidence="1">
    <location>
        <begin position="1"/>
        <end position="10"/>
    </location>
</feature>
<evidence type="ECO:0000313" key="2">
    <source>
        <dbReference type="EMBL" id="JAD15513.1"/>
    </source>
</evidence>
<feature type="compositionally biased region" description="Polar residues" evidence="1">
    <location>
        <begin position="28"/>
        <end position="43"/>
    </location>
</feature>
<reference evidence="2" key="2">
    <citation type="journal article" date="2015" name="Data Brief">
        <title>Shoot transcriptome of the giant reed, Arundo donax.</title>
        <authorList>
            <person name="Barrero R.A."/>
            <person name="Guerrero F.D."/>
            <person name="Moolhuijzen P."/>
            <person name="Goolsby J.A."/>
            <person name="Tidwell J."/>
            <person name="Bellgard S.E."/>
            <person name="Bellgard M.I."/>
        </authorList>
    </citation>
    <scope>NUCLEOTIDE SEQUENCE</scope>
    <source>
        <tissue evidence="2">Shoot tissue taken approximately 20 cm above the soil surface</tissue>
    </source>
</reference>
<dbReference type="EMBL" id="GBRH01282382">
    <property type="protein sequence ID" value="JAD15513.1"/>
    <property type="molecule type" value="Transcribed_RNA"/>
</dbReference>
<name>A0A0A8XRV2_ARUDO</name>
<organism evidence="2">
    <name type="scientific">Arundo donax</name>
    <name type="common">Giant reed</name>
    <name type="synonym">Donax arundinaceus</name>
    <dbReference type="NCBI Taxonomy" id="35708"/>
    <lineage>
        <taxon>Eukaryota</taxon>
        <taxon>Viridiplantae</taxon>
        <taxon>Streptophyta</taxon>
        <taxon>Embryophyta</taxon>
        <taxon>Tracheophyta</taxon>
        <taxon>Spermatophyta</taxon>
        <taxon>Magnoliopsida</taxon>
        <taxon>Liliopsida</taxon>
        <taxon>Poales</taxon>
        <taxon>Poaceae</taxon>
        <taxon>PACMAD clade</taxon>
        <taxon>Arundinoideae</taxon>
        <taxon>Arundineae</taxon>
        <taxon>Arundo</taxon>
    </lineage>
</organism>
<proteinExistence type="predicted"/>